<comment type="similarity">
    <text evidence="1">Belongs to the heme-copper respiratory oxidase family.</text>
</comment>
<dbReference type="GO" id="GO:0006119">
    <property type="term" value="P:oxidative phosphorylation"/>
    <property type="evidence" value="ECO:0007669"/>
    <property type="project" value="UniProtKB-UniPathway"/>
</dbReference>
<evidence type="ECO:0000313" key="3">
    <source>
        <dbReference type="Proteomes" id="UP000014500"/>
    </source>
</evidence>
<dbReference type="GO" id="GO:0020037">
    <property type="term" value="F:heme binding"/>
    <property type="evidence" value="ECO:0007669"/>
    <property type="project" value="InterPro"/>
</dbReference>
<keyword evidence="1" id="KW-0496">Mitochondrion</keyword>
<dbReference type="GO" id="GO:0005743">
    <property type="term" value="C:mitochondrial inner membrane"/>
    <property type="evidence" value="ECO:0007669"/>
    <property type="project" value="UniProtKB-SubCell"/>
</dbReference>
<comment type="subcellular location">
    <subcellularLocation>
        <location evidence="1">Mitochondrion inner membrane</location>
        <topology evidence="1">Multi-pass membrane protein</topology>
    </subcellularLocation>
</comment>
<dbReference type="STRING" id="126957.T1IKT0"/>
<dbReference type="EC" id="7.1.1.9" evidence="1"/>
<proteinExistence type="inferred from homology"/>
<keyword evidence="1" id="KW-0349">Heme</keyword>
<keyword evidence="1" id="KW-0472">Membrane</keyword>
<evidence type="ECO:0000256" key="1">
    <source>
        <dbReference type="RuleBase" id="RU000369"/>
    </source>
</evidence>
<dbReference type="EMBL" id="JH430627">
    <property type="status" value="NOT_ANNOTATED_CDS"/>
    <property type="molecule type" value="Genomic_DNA"/>
</dbReference>
<dbReference type="SUPFAM" id="SSF81442">
    <property type="entry name" value="Cytochrome c oxidase subunit I-like"/>
    <property type="match status" value="1"/>
</dbReference>
<dbReference type="InterPro" id="IPR036927">
    <property type="entry name" value="Cyt_c_oxase-like_su1_sf"/>
</dbReference>
<dbReference type="UniPathway" id="UPA00705"/>
<comment type="catalytic activity">
    <reaction evidence="1">
        <text>4 Fe(II)-[cytochrome c] + O2 + 8 H(+)(in) = 4 Fe(III)-[cytochrome c] + 2 H2O + 4 H(+)(out)</text>
        <dbReference type="Rhea" id="RHEA:11436"/>
        <dbReference type="Rhea" id="RHEA-COMP:10350"/>
        <dbReference type="Rhea" id="RHEA-COMP:14399"/>
        <dbReference type="ChEBI" id="CHEBI:15377"/>
        <dbReference type="ChEBI" id="CHEBI:15378"/>
        <dbReference type="ChEBI" id="CHEBI:15379"/>
        <dbReference type="ChEBI" id="CHEBI:29033"/>
        <dbReference type="ChEBI" id="CHEBI:29034"/>
        <dbReference type="EC" id="7.1.1.9"/>
    </reaction>
</comment>
<dbReference type="Proteomes" id="UP000014500">
    <property type="component" value="Unassembled WGS sequence"/>
</dbReference>
<keyword evidence="1" id="KW-0186">Copper</keyword>
<evidence type="ECO:0000313" key="2">
    <source>
        <dbReference type="EnsemblMetazoa" id="SMAR001535-PA"/>
    </source>
</evidence>
<keyword evidence="3" id="KW-1185">Reference proteome</keyword>
<keyword evidence="1" id="KW-0679">Respiratory chain</keyword>
<dbReference type="AlphaFoldDB" id="T1IKT0"/>
<keyword evidence="1" id="KW-0813">Transport</keyword>
<name>T1IKT0_STRMM</name>
<dbReference type="HOGENOM" id="CLU_1878003_0_0_1"/>
<reference evidence="2" key="2">
    <citation type="submission" date="2015-02" db="UniProtKB">
        <authorList>
            <consortium name="EnsemblMetazoa"/>
        </authorList>
    </citation>
    <scope>IDENTIFICATION</scope>
</reference>
<keyword evidence="1" id="KW-0408">Iron</keyword>
<comment type="function">
    <text evidence="1">Component of the cytochrome c oxidase, the last enzyme in the mitochondrial electron transport chain which drives oxidative phosphorylation. The respiratory chain contains 3 multisubunit complexes succinate dehydrogenase (complex II, CII), ubiquinol-cytochrome c oxidoreductase (cytochrome b-c1 complex, complex III, CIII) and cytochrome c oxidase (complex IV, CIV), that cooperate to transfer electrons derived from NADH and succinate to molecular oxygen, creating an electrochemical gradient over the inner membrane that drives transmembrane transport and the ATP synthase. Cytochrome c oxidase is the component of the respiratory chain that catalyzes the reduction of oxygen to water. Electrons originating from reduced cytochrome c in the intermembrane space (IMS) are transferred via the dinuclear copper A center (CU(A)) of subunit 2 and heme A of subunit 1 to the active site in subunit 1, a binuclear center (BNC) formed by heme A3 and copper B (CU(B)). The BNC reduces molecular oxygen to 2 water molecules using 4 electrons from cytochrome c in the IMS and 4 protons from the mitochondrial matrix.</text>
</comment>
<sequence>MHKCFLIIIGFLLGFATLINALPLTNLVKVLQHISPNRSIVLLSASQYNCSISSKNRMFDIMISFDILLICFISGCTEYSADITRYYFTRHLLCSTTLSLSAIYRSRVNLTFFPQHFLGLGGIPRRYSDYPDTYTT</sequence>
<protein>
    <recommendedName>
        <fullName evidence="1">Cytochrome c oxidase subunit 1</fullName>
        <ecNumber evidence="1">7.1.1.9</ecNumber>
    </recommendedName>
</protein>
<keyword evidence="1" id="KW-0812">Transmembrane</keyword>
<dbReference type="eggNOG" id="KOG4769">
    <property type="taxonomic scope" value="Eukaryota"/>
</dbReference>
<dbReference type="GO" id="GO:0046872">
    <property type="term" value="F:metal ion binding"/>
    <property type="evidence" value="ECO:0007669"/>
    <property type="project" value="UniProtKB-KW"/>
</dbReference>
<keyword evidence="1" id="KW-0249">Electron transport</keyword>
<dbReference type="InterPro" id="IPR000883">
    <property type="entry name" value="Cyt_C_Oxase_1"/>
</dbReference>
<organism evidence="2 3">
    <name type="scientific">Strigamia maritima</name>
    <name type="common">European centipede</name>
    <name type="synonym">Geophilus maritimus</name>
    <dbReference type="NCBI Taxonomy" id="126957"/>
    <lineage>
        <taxon>Eukaryota</taxon>
        <taxon>Metazoa</taxon>
        <taxon>Ecdysozoa</taxon>
        <taxon>Arthropoda</taxon>
        <taxon>Myriapoda</taxon>
        <taxon>Chilopoda</taxon>
        <taxon>Pleurostigmophora</taxon>
        <taxon>Geophilomorpha</taxon>
        <taxon>Linotaeniidae</taxon>
        <taxon>Strigamia</taxon>
    </lineage>
</organism>
<accession>T1IKT0</accession>
<keyword evidence="1" id="KW-0999">Mitochondrion inner membrane</keyword>
<dbReference type="Gene3D" id="1.20.210.10">
    <property type="entry name" value="Cytochrome c oxidase-like, subunit I domain"/>
    <property type="match status" value="1"/>
</dbReference>
<keyword evidence="1" id="KW-0479">Metal-binding</keyword>
<dbReference type="PRINTS" id="PR01165">
    <property type="entry name" value="CYCOXIDASEI"/>
</dbReference>
<dbReference type="GO" id="GO:0004129">
    <property type="term" value="F:cytochrome-c oxidase activity"/>
    <property type="evidence" value="ECO:0007669"/>
    <property type="project" value="UniProtKB-EC"/>
</dbReference>
<reference evidence="3" key="1">
    <citation type="submission" date="2011-05" db="EMBL/GenBank/DDBJ databases">
        <authorList>
            <person name="Richards S.R."/>
            <person name="Qu J."/>
            <person name="Jiang H."/>
            <person name="Jhangiani S.N."/>
            <person name="Agravi P."/>
            <person name="Goodspeed R."/>
            <person name="Gross S."/>
            <person name="Mandapat C."/>
            <person name="Jackson L."/>
            <person name="Mathew T."/>
            <person name="Pu L."/>
            <person name="Thornton R."/>
            <person name="Saada N."/>
            <person name="Wilczek-Boney K.B."/>
            <person name="Lee S."/>
            <person name="Kovar C."/>
            <person name="Wu Y."/>
            <person name="Scherer S.E."/>
            <person name="Worley K.C."/>
            <person name="Muzny D.M."/>
            <person name="Gibbs R."/>
        </authorList>
    </citation>
    <scope>NUCLEOTIDE SEQUENCE</scope>
    <source>
        <strain evidence="3">Brora</strain>
    </source>
</reference>
<dbReference type="EnsemblMetazoa" id="SMAR001535-RA">
    <property type="protein sequence ID" value="SMAR001535-PA"/>
    <property type="gene ID" value="SMAR001535"/>
</dbReference>
<comment type="pathway">
    <text evidence="1">Energy metabolism; oxidative phosphorylation.</text>
</comment>